<dbReference type="PANTHER" id="PTHR30006">
    <property type="entry name" value="THIAMINE-BINDING PERIPLASMIC PROTEIN-RELATED"/>
    <property type="match status" value="1"/>
</dbReference>
<dbReference type="PATRIC" id="fig|1121305.3.peg.700"/>
<dbReference type="GO" id="GO:0015846">
    <property type="term" value="P:polyamine transport"/>
    <property type="evidence" value="ECO:0007669"/>
    <property type="project" value="InterPro"/>
</dbReference>
<dbReference type="Pfam" id="PF13343">
    <property type="entry name" value="SBP_bac_6"/>
    <property type="match status" value="1"/>
</dbReference>
<dbReference type="PROSITE" id="PS51257">
    <property type="entry name" value="PROKAR_LIPOPROTEIN"/>
    <property type="match status" value="1"/>
</dbReference>
<dbReference type="Gene3D" id="3.40.190.10">
    <property type="entry name" value="Periplasmic binding protein-like II"/>
    <property type="match status" value="2"/>
</dbReference>
<dbReference type="GO" id="GO:0030976">
    <property type="term" value="F:thiamine pyrophosphate binding"/>
    <property type="evidence" value="ECO:0007669"/>
    <property type="project" value="TreeGrafter"/>
</dbReference>
<dbReference type="PIRSF" id="PIRSF002825">
    <property type="entry name" value="CfbpA"/>
    <property type="match status" value="1"/>
</dbReference>
<dbReference type="GO" id="GO:0030288">
    <property type="term" value="C:outer membrane-bounded periplasmic space"/>
    <property type="evidence" value="ECO:0007669"/>
    <property type="project" value="TreeGrafter"/>
</dbReference>
<dbReference type="GO" id="GO:0015888">
    <property type="term" value="P:thiamine transport"/>
    <property type="evidence" value="ECO:0007669"/>
    <property type="project" value="TreeGrafter"/>
</dbReference>
<dbReference type="PANTHER" id="PTHR30006:SF2">
    <property type="entry name" value="ABC TRANSPORTER SUBSTRATE-BINDING PROTEIN"/>
    <property type="match status" value="1"/>
</dbReference>
<evidence type="ECO:0000313" key="4">
    <source>
        <dbReference type="Proteomes" id="UP000075374"/>
    </source>
</evidence>
<comment type="caution">
    <text evidence="3">The sequence shown here is derived from an EMBL/GenBank/DDBJ whole genome shotgun (WGS) entry which is preliminary data.</text>
</comment>
<dbReference type="GO" id="GO:0019808">
    <property type="term" value="F:polyamine binding"/>
    <property type="evidence" value="ECO:0007669"/>
    <property type="project" value="InterPro"/>
</dbReference>
<dbReference type="InterPro" id="IPR001188">
    <property type="entry name" value="Sperm_putr-bd"/>
</dbReference>
<accession>A0A151APA9</accession>
<name>A0A151APA9_9CLOT</name>
<proteinExistence type="predicted"/>
<dbReference type="PRINTS" id="PR00909">
    <property type="entry name" value="SPERMDNBNDNG"/>
</dbReference>
<feature type="chain" id="PRO_5038660803" evidence="2">
    <location>
        <begin position="22"/>
        <end position="344"/>
    </location>
</feature>
<keyword evidence="4" id="KW-1185">Reference proteome</keyword>
<dbReference type="GO" id="GO:0030975">
    <property type="term" value="F:thiamine binding"/>
    <property type="evidence" value="ECO:0007669"/>
    <property type="project" value="TreeGrafter"/>
</dbReference>
<organism evidence="3 4">
    <name type="scientific">Clostridium colicanis DSM 13634</name>
    <dbReference type="NCBI Taxonomy" id="1121305"/>
    <lineage>
        <taxon>Bacteria</taxon>
        <taxon>Bacillati</taxon>
        <taxon>Bacillota</taxon>
        <taxon>Clostridia</taxon>
        <taxon>Eubacteriales</taxon>
        <taxon>Clostridiaceae</taxon>
        <taxon>Clostridium</taxon>
    </lineage>
</organism>
<dbReference type="AlphaFoldDB" id="A0A151APA9"/>
<evidence type="ECO:0000256" key="1">
    <source>
        <dbReference type="ARBA" id="ARBA00022729"/>
    </source>
</evidence>
<evidence type="ECO:0000256" key="2">
    <source>
        <dbReference type="SAM" id="SignalP"/>
    </source>
</evidence>
<gene>
    <name evidence="3" type="primary">fbpA</name>
    <name evidence="3" type="ORF">CLCOL_06910</name>
</gene>
<dbReference type="EMBL" id="LTBB01000003">
    <property type="protein sequence ID" value="KYH29461.1"/>
    <property type="molecule type" value="Genomic_DNA"/>
</dbReference>
<reference evidence="3 4" key="1">
    <citation type="submission" date="2016-02" db="EMBL/GenBank/DDBJ databases">
        <title>Genome sequence of Clostridium colicanis DSM 13634.</title>
        <authorList>
            <person name="Poehlein A."/>
            <person name="Daniel R."/>
        </authorList>
    </citation>
    <scope>NUCLEOTIDE SEQUENCE [LARGE SCALE GENOMIC DNA]</scope>
    <source>
        <strain evidence="3 4">DSM 13634</strain>
    </source>
</reference>
<dbReference type="InterPro" id="IPR026045">
    <property type="entry name" value="Ferric-bd"/>
</dbReference>
<keyword evidence="1 2" id="KW-0732">Signal</keyword>
<dbReference type="CDD" id="cd13544">
    <property type="entry name" value="PBP2_Fbp_like_1"/>
    <property type="match status" value="1"/>
</dbReference>
<dbReference type="STRING" id="1121305.CLCOL_06910"/>
<feature type="signal peptide" evidence="2">
    <location>
        <begin position="1"/>
        <end position="21"/>
    </location>
</feature>
<dbReference type="Proteomes" id="UP000075374">
    <property type="component" value="Unassembled WGS sequence"/>
</dbReference>
<protein>
    <submittedName>
        <fullName evidence="3">Fe(3+)-binding periplasmic protein</fullName>
    </submittedName>
</protein>
<sequence length="344" mass="37674">MIKKRLLAMTLSALMVGSMLVGCGSKKEEASDTSKDLKLTIYCGLMEDHMVKAVAEFEKETGIKTEAVRMSSGEILTRIKAEKENPKASVWFGGPADGFIQGVQDGVIEPYISPNAKDIPDKFKDKDGYWTGIYVGYLGFVSNQKLLNEKGVQVPTSWDDLLKPEFKGQVSMANPGSSGTAYTTLATVVQLMGEEKGLEYMKKLNGQIRTYQKSGTAPARIAGQGEAMVGITFLHDAIKYKEEGMKDIVISAPKEGTGYEIGAVALIKGGPDQEAAKKFIDWCLTKEAQELGQTAGSYQFLTNPNAKTPEQAEQIKDTKLIDYDLDWAGKNKSKLIEKWNNAIK</sequence>
<dbReference type="SUPFAM" id="SSF53850">
    <property type="entry name" value="Periplasmic binding protein-like II"/>
    <property type="match status" value="1"/>
</dbReference>
<evidence type="ECO:0000313" key="3">
    <source>
        <dbReference type="EMBL" id="KYH29461.1"/>
    </source>
</evidence>
<dbReference type="RefSeq" id="WP_061857617.1">
    <property type="nucleotide sequence ID" value="NZ_LTBB01000003.1"/>
</dbReference>